<dbReference type="GO" id="GO:0008643">
    <property type="term" value="P:carbohydrate transport"/>
    <property type="evidence" value="ECO:0007669"/>
    <property type="project" value="InterPro"/>
</dbReference>
<dbReference type="PANTHER" id="PTHR37944">
    <property type="entry name" value="PORIN B"/>
    <property type="match status" value="1"/>
</dbReference>
<evidence type="ECO:0000313" key="4">
    <source>
        <dbReference type="Proteomes" id="UP000185895"/>
    </source>
</evidence>
<name>A0A1E7RFZ8_9GAMM</name>
<dbReference type="Proteomes" id="UP000185895">
    <property type="component" value="Unassembled WGS sequence"/>
</dbReference>
<evidence type="ECO:0000313" key="3">
    <source>
        <dbReference type="EMBL" id="OEY98226.1"/>
    </source>
</evidence>
<gene>
    <name evidence="3" type="ORF">BJI46_01025</name>
</gene>
<dbReference type="GO" id="GO:0015288">
    <property type="term" value="F:porin activity"/>
    <property type="evidence" value="ECO:0007669"/>
    <property type="project" value="InterPro"/>
</dbReference>
<dbReference type="Pfam" id="PF04966">
    <property type="entry name" value="OprB"/>
    <property type="match status" value="1"/>
</dbReference>
<protein>
    <submittedName>
        <fullName evidence="3">Porin</fullName>
    </submittedName>
</protein>
<comment type="caution">
    <text evidence="3">The sequence shown here is derived from an EMBL/GenBank/DDBJ whole genome shotgun (WGS) entry which is preliminary data.</text>
</comment>
<sequence length="402" mass="44585">MATAGFSQIGHTADAFDYNSQWMLGDWNGERSALEQQGYHFDIGYTGESATLIDASRDASHKTAYSGQLAVGADFNLEKILGWQDTEAKVAVTWRDGHDLKNNSSALDGQLSSVQEVYGRGQTWRLTDFWIKKKFLDRRLDIKVGRFGESEDFNAVACDFQNLALCGDQMGNWSAGDQIHNWPVSQWAARVKYAIAVDVFAQVGVYEYNPENLKRGKGFNLSTDGSKGAVIPVEVVWQPQAAINGLPGEYRVGYYYSTADVDELNTNKTTHAQGGWLSFKQQLSTVSGNKDRGLSLIGQFAFFDKDSSEKSDSQSLALAYKGLTDHRPRDELAIGVARIGLNDKAVTNVNKDAEYNAEIYYGIHATNWLTVRPNLQYVSHIGGIDRNHDDAWVGGIKFITAF</sequence>
<dbReference type="PANTHER" id="PTHR37944:SF1">
    <property type="entry name" value="PORIN B"/>
    <property type="match status" value="1"/>
</dbReference>
<dbReference type="EMBL" id="MKKK01000001">
    <property type="protein sequence ID" value="OEY98226.1"/>
    <property type="molecule type" value="Genomic_DNA"/>
</dbReference>
<proteinExistence type="inferred from homology"/>
<keyword evidence="4" id="KW-1185">Reference proteome</keyword>
<organism evidence="3 4">
    <name type="scientific">Acinetobacter qingfengensis</name>
    <dbReference type="NCBI Taxonomy" id="1262585"/>
    <lineage>
        <taxon>Bacteria</taxon>
        <taxon>Pseudomonadati</taxon>
        <taxon>Pseudomonadota</taxon>
        <taxon>Gammaproteobacteria</taxon>
        <taxon>Moraxellales</taxon>
        <taxon>Moraxellaceae</taxon>
        <taxon>Acinetobacter</taxon>
    </lineage>
</organism>
<comment type="similarity">
    <text evidence="1 2">Belongs to the OprB family.</text>
</comment>
<reference evidence="3 4" key="1">
    <citation type="submission" date="2016-09" db="EMBL/GenBank/DDBJ databases">
        <authorList>
            <person name="Capua I."/>
            <person name="De Benedictis P."/>
            <person name="Joannis T."/>
            <person name="Lombin L.H."/>
            <person name="Cattoli G."/>
        </authorList>
    </citation>
    <scope>NUCLEOTIDE SEQUENCE [LARGE SCALE GENOMIC DNA]</scope>
    <source>
        <strain evidence="3 4">ANC 4671</strain>
    </source>
</reference>
<dbReference type="InterPro" id="IPR038673">
    <property type="entry name" value="OprB_sf"/>
</dbReference>
<dbReference type="InterPro" id="IPR007049">
    <property type="entry name" value="Carb-sel_porin_OprB"/>
</dbReference>
<evidence type="ECO:0000256" key="1">
    <source>
        <dbReference type="ARBA" id="ARBA00008769"/>
    </source>
</evidence>
<accession>A0A1E7RFZ8</accession>
<dbReference type="Gene3D" id="2.40.160.180">
    <property type="entry name" value="Carbohydrate-selective porin OprB"/>
    <property type="match status" value="1"/>
</dbReference>
<dbReference type="STRING" id="1262585.BJI46_01025"/>
<evidence type="ECO:0000256" key="2">
    <source>
        <dbReference type="RuleBase" id="RU363072"/>
    </source>
</evidence>
<dbReference type="AlphaFoldDB" id="A0A1E7RFZ8"/>
<dbReference type="GO" id="GO:0016020">
    <property type="term" value="C:membrane"/>
    <property type="evidence" value="ECO:0007669"/>
    <property type="project" value="InterPro"/>
</dbReference>
<dbReference type="InterPro" id="IPR052932">
    <property type="entry name" value="OprB_Porin"/>
</dbReference>